<organism evidence="2 3">
    <name type="scientific">Kribbella albertanoniae</name>
    <dbReference type="NCBI Taxonomy" id="1266829"/>
    <lineage>
        <taxon>Bacteria</taxon>
        <taxon>Bacillati</taxon>
        <taxon>Actinomycetota</taxon>
        <taxon>Actinomycetes</taxon>
        <taxon>Propionibacteriales</taxon>
        <taxon>Kribbellaceae</taxon>
        <taxon>Kribbella</taxon>
    </lineage>
</organism>
<sequence>MRRWAAVCFVLSGLVLVVGWVTRDGDERLDGAPTTTATVVGVAGSSLDLDLTLPGGEVVRASTTEFRDVPAKGAQLQVQYAVDGKDLVVREAGLKSGQDAWGSLIAAGASALIGFVLLVLRTRGEQPSDVGKKRG</sequence>
<protein>
    <submittedName>
        <fullName evidence="2">Uncharacterized protein</fullName>
    </submittedName>
</protein>
<proteinExistence type="predicted"/>
<keyword evidence="1" id="KW-0812">Transmembrane</keyword>
<name>A0A4V2XME6_9ACTN</name>
<dbReference type="OrthoDB" id="7185741at2"/>
<dbReference type="EMBL" id="SMKA01000488">
    <property type="protein sequence ID" value="TDC13996.1"/>
    <property type="molecule type" value="Genomic_DNA"/>
</dbReference>
<dbReference type="RefSeq" id="WP_132416349.1">
    <property type="nucleotide sequence ID" value="NZ_SMKA01000488.1"/>
</dbReference>
<reference evidence="2 3" key="1">
    <citation type="submission" date="2019-03" db="EMBL/GenBank/DDBJ databases">
        <title>Draft genome sequences of novel Actinobacteria.</title>
        <authorList>
            <person name="Sahin N."/>
            <person name="Ay H."/>
            <person name="Saygin H."/>
        </authorList>
    </citation>
    <scope>NUCLEOTIDE SEQUENCE [LARGE SCALE GENOMIC DNA]</scope>
    <source>
        <strain evidence="2 3">JCM 30547</strain>
    </source>
</reference>
<keyword evidence="3" id="KW-1185">Reference proteome</keyword>
<keyword evidence="1" id="KW-1133">Transmembrane helix</keyword>
<evidence type="ECO:0000256" key="1">
    <source>
        <dbReference type="SAM" id="Phobius"/>
    </source>
</evidence>
<accession>A0A4V2XME6</accession>
<dbReference type="AlphaFoldDB" id="A0A4V2XME6"/>
<gene>
    <name evidence="2" type="ORF">E1261_44410</name>
</gene>
<keyword evidence="1" id="KW-0472">Membrane</keyword>
<feature type="transmembrane region" description="Helical" evidence="1">
    <location>
        <begin position="100"/>
        <end position="120"/>
    </location>
</feature>
<dbReference type="Proteomes" id="UP000295075">
    <property type="component" value="Unassembled WGS sequence"/>
</dbReference>
<comment type="caution">
    <text evidence="2">The sequence shown here is derived from an EMBL/GenBank/DDBJ whole genome shotgun (WGS) entry which is preliminary data.</text>
</comment>
<evidence type="ECO:0000313" key="3">
    <source>
        <dbReference type="Proteomes" id="UP000295075"/>
    </source>
</evidence>
<evidence type="ECO:0000313" key="2">
    <source>
        <dbReference type="EMBL" id="TDC13996.1"/>
    </source>
</evidence>